<dbReference type="PANTHER" id="PTHR10668">
    <property type="entry name" value="PHYTOENE DEHYDROGENASE"/>
    <property type="match status" value="1"/>
</dbReference>
<evidence type="ECO:0000256" key="1">
    <source>
        <dbReference type="ARBA" id="ARBA00037217"/>
    </source>
</evidence>
<dbReference type="GO" id="GO:0016491">
    <property type="term" value="F:oxidoreductase activity"/>
    <property type="evidence" value="ECO:0007669"/>
    <property type="project" value="InterPro"/>
</dbReference>
<dbReference type="SUPFAM" id="SSF51905">
    <property type="entry name" value="FAD/NAD(P)-binding domain"/>
    <property type="match status" value="1"/>
</dbReference>
<dbReference type="InterPro" id="IPR002937">
    <property type="entry name" value="Amino_oxidase"/>
</dbReference>
<dbReference type="Gene3D" id="3.50.50.60">
    <property type="entry name" value="FAD/NAD(P)-binding domain"/>
    <property type="match status" value="2"/>
</dbReference>
<dbReference type="RefSeq" id="WP_169623417.1">
    <property type="nucleotide sequence ID" value="NZ_JABBNT010000001.1"/>
</dbReference>
<evidence type="ECO:0000256" key="2">
    <source>
        <dbReference type="ARBA" id="ARBA00038825"/>
    </source>
</evidence>
<dbReference type="Pfam" id="PF01593">
    <property type="entry name" value="Amino_oxidase"/>
    <property type="match status" value="1"/>
</dbReference>
<proteinExistence type="predicted"/>
<comment type="subunit">
    <text evidence="2">Interacts with COX5B; this interaction may contribute to localize PYROXD2 to the inner face of the inner mitochondrial membrane.</text>
</comment>
<dbReference type="EMBL" id="JABBNT010000001">
    <property type="protein sequence ID" value="NMM43115.1"/>
    <property type="molecule type" value="Genomic_DNA"/>
</dbReference>
<name>A0A7Y0HD00_9PROT</name>
<protein>
    <recommendedName>
        <fullName evidence="3">Pyridine nucleotide-disulfide oxidoreductase domain-containing protein 2</fullName>
    </recommendedName>
</protein>
<reference evidence="5 6" key="1">
    <citation type="submission" date="2020-04" db="EMBL/GenBank/DDBJ databases">
        <title>Rhodospirillaceae bacterium KN72 isolated from deep sea.</title>
        <authorList>
            <person name="Zhang D.-C."/>
        </authorList>
    </citation>
    <scope>NUCLEOTIDE SEQUENCE [LARGE SCALE GENOMIC DNA]</scope>
    <source>
        <strain evidence="5 6">KN72</strain>
    </source>
</reference>
<dbReference type="InterPro" id="IPR036188">
    <property type="entry name" value="FAD/NAD-bd_sf"/>
</dbReference>
<evidence type="ECO:0000313" key="6">
    <source>
        <dbReference type="Proteomes" id="UP000539372"/>
    </source>
</evidence>
<organism evidence="5 6">
    <name type="scientific">Pacificispira spongiicola</name>
    <dbReference type="NCBI Taxonomy" id="2729598"/>
    <lineage>
        <taxon>Bacteria</taxon>
        <taxon>Pseudomonadati</taxon>
        <taxon>Pseudomonadota</taxon>
        <taxon>Alphaproteobacteria</taxon>
        <taxon>Rhodospirillales</taxon>
        <taxon>Rhodospirillaceae</taxon>
        <taxon>Pacificispira</taxon>
    </lineage>
</organism>
<dbReference type="AlphaFoldDB" id="A0A7Y0HD00"/>
<feature type="domain" description="Amine oxidase" evidence="4">
    <location>
        <begin position="18"/>
        <end position="514"/>
    </location>
</feature>
<gene>
    <name evidence="5" type="ORF">HH303_01405</name>
</gene>
<accession>A0A7Y0HD00</accession>
<evidence type="ECO:0000259" key="4">
    <source>
        <dbReference type="Pfam" id="PF01593"/>
    </source>
</evidence>
<evidence type="ECO:0000256" key="3">
    <source>
        <dbReference type="ARBA" id="ARBA00040298"/>
    </source>
</evidence>
<dbReference type="PANTHER" id="PTHR10668:SF103">
    <property type="entry name" value="PYRIDINE NUCLEOTIDE-DISULFIDE OXIDOREDUCTASE DOMAIN-CONTAINING PROTEIN 2"/>
    <property type="match status" value="1"/>
</dbReference>
<comment type="function">
    <text evidence="1">Probable oxidoreductase that may play a role as regulator of mitochondrial function.</text>
</comment>
<dbReference type="Proteomes" id="UP000539372">
    <property type="component" value="Unassembled WGS sequence"/>
</dbReference>
<sequence length="529" mass="57737">MSHSGYDAVIVGGGHNALVCGAYMARAGKRVLVLERRTMIGGAAVSEEVWPGYKVSIASFVMALLQPKVILDLELKKYGLEVLPAPPLFMPLPDGRSVTFWPDQEKMRDEIARISPADGSVYLDYRKHMEGLAPYLQRLIWETPPNVGSRRPKDLLALLKLAVRYWDIGPKFYDFYDVLTQSAYDFLGRWFENDTVKAMLSYYAGGGGGNGSPKTPTTAYALLRPYVRDHGTAAGGAGFVRGGMGGISDAIAASGRAYGLEIRTDAEVHRIILENEQATGVELASGERIMASAVIANADAKTTFLKLIGKDALPIDFAAAIQSFRTTSSVFKVNLAVSELPRYTAFDPKTAGFDYPVQVRIGSSIDYLERAFDDSKYGGIARNPLMTVMAPSVLDSTVAPPGMHLLSIFGGHVAYDLKDMDWETGREVLYDRVMDTLETYAPGMRQRVVHRQILAPPDFERILSLPGGHVHHGDITVDQIFFRRPAPGYADYRTPFKNLYLASASVHPGGGVTGVPGHNAAKVILGDLK</sequence>
<keyword evidence="6" id="KW-1185">Reference proteome</keyword>
<evidence type="ECO:0000313" key="5">
    <source>
        <dbReference type="EMBL" id="NMM43115.1"/>
    </source>
</evidence>
<comment type="caution">
    <text evidence="5">The sequence shown here is derived from an EMBL/GenBank/DDBJ whole genome shotgun (WGS) entry which is preliminary data.</text>
</comment>